<dbReference type="EnsemblMetazoa" id="G29767.4">
    <property type="protein sequence ID" value="G29767.4:cds"/>
    <property type="gene ID" value="G29767"/>
</dbReference>
<keyword evidence="1" id="KW-0732">Signal</keyword>
<dbReference type="EnsemblMetazoa" id="G29767.1">
    <property type="protein sequence ID" value="G29767.1:cds"/>
    <property type="gene ID" value="G29767"/>
</dbReference>
<dbReference type="OMA" id="KKFHFWK"/>
<dbReference type="OrthoDB" id="6136920at2759"/>
<protein>
    <submittedName>
        <fullName evidence="2">Uncharacterized protein</fullName>
    </submittedName>
</protein>
<dbReference type="Proteomes" id="UP000005408">
    <property type="component" value="Unassembled WGS sequence"/>
</dbReference>
<sequence length="251" mass="28151">MQNHQSQFLFNMETIFIFLLAATIDCVSPFGFHHVGIVSPKQSESKLYNSLFENYKTETNDIPIWKKFHFWKKKRDFWTDDAFDPSSRFLSPENQDNFPLNTENIFSELKPYESFQFVDTQSEPSEDFDPEEMELNDMLQDSDPSDFGSFGPNVVPSDDSGLSGGFGVLQSNAKNTEHSHQTEGFINSGSGTCVKNISLQGTTSCVSDADCKDCNGFVFHCASNFCKVGPAPSCGTECDITDGFPAWLLKR</sequence>
<dbReference type="EnsemblMetazoa" id="G29767.2">
    <property type="protein sequence ID" value="G29767.2:cds"/>
    <property type="gene ID" value="G29767"/>
</dbReference>
<proteinExistence type="predicted"/>
<name>A0A8W8LS90_MAGGI</name>
<keyword evidence="3" id="KW-1185">Reference proteome</keyword>
<feature type="signal peptide" evidence="1">
    <location>
        <begin position="1"/>
        <end position="29"/>
    </location>
</feature>
<evidence type="ECO:0000256" key="1">
    <source>
        <dbReference type="SAM" id="SignalP"/>
    </source>
</evidence>
<evidence type="ECO:0000313" key="3">
    <source>
        <dbReference type="Proteomes" id="UP000005408"/>
    </source>
</evidence>
<organism evidence="2 3">
    <name type="scientific">Magallana gigas</name>
    <name type="common">Pacific oyster</name>
    <name type="synonym">Crassostrea gigas</name>
    <dbReference type="NCBI Taxonomy" id="29159"/>
    <lineage>
        <taxon>Eukaryota</taxon>
        <taxon>Metazoa</taxon>
        <taxon>Spiralia</taxon>
        <taxon>Lophotrochozoa</taxon>
        <taxon>Mollusca</taxon>
        <taxon>Bivalvia</taxon>
        <taxon>Autobranchia</taxon>
        <taxon>Pteriomorphia</taxon>
        <taxon>Ostreida</taxon>
        <taxon>Ostreoidea</taxon>
        <taxon>Ostreidae</taxon>
        <taxon>Magallana</taxon>
    </lineage>
</organism>
<dbReference type="AlphaFoldDB" id="A0A8W8LS90"/>
<dbReference type="EnsemblMetazoa" id="G29767.3">
    <property type="protein sequence ID" value="G29767.3:cds"/>
    <property type="gene ID" value="G29767"/>
</dbReference>
<evidence type="ECO:0000313" key="2">
    <source>
        <dbReference type="EnsemblMetazoa" id="G29767.4:cds"/>
    </source>
</evidence>
<feature type="chain" id="PRO_5042431674" evidence="1">
    <location>
        <begin position="30"/>
        <end position="251"/>
    </location>
</feature>
<accession>A0A8W8LS90</accession>
<reference evidence="2" key="1">
    <citation type="submission" date="2022-08" db="UniProtKB">
        <authorList>
            <consortium name="EnsemblMetazoa"/>
        </authorList>
    </citation>
    <scope>IDENTIFICATION</scope>
    <source>
        <strain evidence="2">05x7-T-G4-1.051#20</strain>
    </source>
</reference>